<organism evidence="3 4">
    <name type="scientific">Haloplanus vescus</name>
    <dbReference type="NCBI Taxonomy" id="555874"/>
    <lineage>
        <taxon>Archaea</taxon>
        <taxon>Methanobacteriati</taxon>
        <taxon>Methanobacteriota</taxon>
        <taxon>Stenosarchaea group</taxon>
        <taxon>Halobacteria</taxon>
        <taxon>Halobacteriales</taxon>
        <taxon>Haloferacaceae</taxon>
        <taxon>Haloplanus</taxon>
    </lineage>
</organism>
<dbReference type="Proteomes" id="UP000236755">
    <property type="component" value="Unassembled WGS sequence"/>
</dbReference>
<accession>A0A1H3YDS6</accession>
<feature type="region of interest" description="Disordered" evidence="1">
    <location>
        <begin position="1"/>
        <end position="23"/>
    </location>
</feature>
<dbReference type="InterPro" id="IPR058341">
    <property type="entry name" value="DUF8028"/>
</dbReference>
<feature type="transmembrane region" description="Helical" evidence="2">
    <location>
        <begin position="43"/>
        <end position="65"/>
    </location>
</feature>
<name>A0A1H3YDS6_9EURY</name>
<keyword evidence="2" id="KW-0812">Transmembrane</keyword>
<evidence type="ECO:0000313" key="3">
    <source>
        <dbReference type="EMBL" id="SEA09231.1"/>
    </source>
</evidence>
<keyword evidence="2" id="KW-0472">Membrane</keyword>
<dbReference type="STRING" id="555874.SAMN04488065_1793"/>
<dbReference type="AlphaFoldDB" id="A0A1H3YDS6"/>
<proteinExistence type="predicted"/>
<evidence type="ECO:0000256" key="1">
    <source>
        <dbReference type="SAM" id="MobiDB-lite"/>
    </source>
</evidence>
<sequence>MGSALYGVDEVSPMSNSSPTVPIDRLPRPDDLLDSRFVRLSRAVVVAPLRFLAFWTAVALPFLYLPLLLGGLDGQRIPVFLGLLTLNAVTLVVGHEYGQ</sequence>
<dbReference type="EMBL" id="FNQT01000002">
    <property type="protein sequence ID" value="SEA09231.1"/>
    <property type="molecule type" value="Genomic_DNA"/>
</dbReference>
<protein>
    <submittedName>
        <fullName evidence="3">Uncharacterized protein</fullName>
    </submittedName>
</protein>
<evidence type="ECO:0000256" key="2">
    <source>
        <dbReference type="SAM" id="Phobius"/>
    </source>
</evidence>
<keyword evidence="2" id="KW-1133">Transmembrane helix</keyword>
<keyword evidence="4" id="KW-1185">Reference proteome</keyword>
<gene>
    <name evidence="3" type="ORF">SAMN04488065_1793</name>
</gene>
<dbReference type="Pfam" id="PF26071">
    <property type="entry name" value="DUF8028"/>
    <property type="match status" value="1"/>
</dbReference>
<reference evidence="3 4" key="1">
    <citation type="submission" date="2016-10" db="EMBL/GenBank/DDBJ databases">
        <authorList>
            <person name="de Groot N.N."/>
        </authorList>
    </citation>
    <scope>NUCLEOTIDE SEQUENCE [LARGE SCALE GENOMIC DNA]</scope>
    <source>
        <strain evidence="3 4">CGMCC 1.8712</strain>
    </source>
</reference>
<evidence type="ECO:0000313" key="4">
    <source>
        <dbReference type="Proteomes" id="UP000236755"/>
    </source>
</evidence>
<feature type="transmembrane region" description="Helical" evidence="2">
    <location>
        <begin position="77"/>
        <end position="94"/>
    </location>
</feature>